<accession>A0A6I6K0Z6</accession>
<feature type="domain" description="Helix-turn-helix" evidence="1">
    <location>
        <begin position="23"/>
        <end position="73"/>
    </location>
</feature>
<dbReference type="InterPro" id="IPR010093">
    <property type="entry name" value="SinI_DNA-bd"/>
</dbReference>
<dbReference type="AlphaFoldDB" id="A0A6I6K0Z6"/>
<evidence type="ECO:0000259" key="1">
    <source>
        <dbReference type="Pfam" id="PF12728"/>
    </source>
</evidence>
<dbReference type="SUPFAM" id="SSF46955">
    <property type="entry name" value="Putative DNA-binding domain"/>
    <property type="match status" value="1"/>
</dbReference>
<gene>
    <name evidence="2" type="ORF">GM418_27470</name>
</gene>
<dbReference type="Gene3D" id="3.90.105.50">
    <property type="match status" value="1"/>
</dbReference>
<dbReference type="EMBL" id="CP046401">
    <property type="protein sequence ID" value="QGY47269.1"/>
    <property type="molecule type" value="Genomic_DNA"/>
</dbReference>
<organism evidence="2 3">
    <name type="scientific">Maribellus comscasis</name>
    <dbReference type="NCBI Taxonomy" id="2681766"/>
    <lineage>
        <taxon>Bacteria</taxon>
        <taxon>Pseudomonadati</taxon>
        <taxon>Bacteroidota</taxon>
        <taxon>Bacteroidia</taxon>
        <taxon>Marinilabiliales</taxon>
        <taxon>Prolixibacteraceae</taxon>
        <taxon>Maribellus</taxon>
    </lineage>
</organism>
<dbReference type="Proteomes" id="UP000428260">
    <property type="component" value="Chromosome"/>
</dbReference>
<dbReference type="KEGG" id="mcos:GM418_27470"/>
<keyword evidence="3" id="KW-1185">Reference proteome</keyword>
<evidence type="ECO:0000313" key="3">
    <source>
        <dbReference type="Proteomes" id="UP000428260"/>
    </source>
</evidence>
<protein>
    <submittedName>
        <fullName evidence="2">Excisionase family DNA-binding protein</fullName>
    </submittedName>
</protein>
<dbReference type="InterPro" id="IPR009061">
    <property type="entry name" value="DNA-bd_dom_put_sf"/>
</dbReference>
<dbReference type="GO" id="GO:0003677">
    <property type="term" value="F:DNA binding"/>
    <property type="evidence" value="ECO:0007669"/>
    <property type="project" value="UniProtKB-KW"/>
</dbReference>
<dbReference type="RefSeq" id="WP_158870973.1">
    <property type="nucleotide sequence ID" value="NZ_CP046401.1"/>
</dbReference>
<proteinExistence type="predicted"/>
<dbReference type="Pfam" id="PF12728">
    <property type="entry name" value="HTH_17"/>
    <property type="match status" value="1"/>
</dbReference>
<sequence>MNEFKIAEKLDRIERLIISNKKVLTFDEACEYTGLSRSYLYKLTSSGRIPFSKPNGKIIFFEKEKLDNWLLQNSHKSDDEIEEESLSYIIKKKKA</sequence>
<dbReference type="InterPro" id="IPR038148">
    <property type="entry name" value="Tn1545/Tn916_Xis"/>
</dbReference>
<dbReference type="InterPro" id="IPR041657">
    <property type="entry name" value="HTH_17"/>
</dbReference>
<name>A0A6I6K0Z6_9BACT</name>
<reference evidence="2 3" key="1">
    <citation type="submission" date="2019-11" db="EMBL/GenBank/DDBJ databases">
        <authorList>
            <person name="Zheng R.K."/>
            <person name="Sun C.M."/>
        </authorList>
    </citation>
    <scope>NUCLEOTIDE SEQUENCE [LARGE SCALE GENOMIC DNA]</scope>
    <source>
        <strain evidence="2 3">WC007</strain>
    </source>
</reference>
<keyword evidence="2" id="KW-0238">DNA-binding</keyword>
<dbReference type="NCBIfam" id="TIGR01764">
    <property type="entry name" value="excise"/>
    <property type="match status" value="1"/>
</dbReference>
<evidence type="ECO:0000313" key="2">
    <source>
        <dbReference type="EMBL" id="QGY47269.1"/>
    </source>
</evidence>